<sequence>MHKILLENLPAHFVDGDYVLMVGLSFDSRCLTALSYFPRKRAIQIVGISNAGWGSYNKNSITEFVGLVGAAGIIIGNNAASVMDVADELVEFINSVLDCPEKTLVIDITSLSHELLVMLLGMLNSLQVMNRATLLYVGAAEYSFNAPGDAVWLSRGVRSIRSVLGFPGTMLPSKKLHLVVLAGFEVERAAEVIVRYEPASMSIGLGKRDQSVSEAHHDKNKLFFDRLNKFVKEQDADNQEIHHFEFSCVDPLQTKSQLLSHIDSLKALGDKNIVICPLNTKLSTVGVVLATIEHPEIQICYAEPDEYNAEGYSKPGTEVTIFSLKDN</sequence>
<protein>
    <submittedName>
        <fullName evidence="1">Uncharacterized protein</fullName>
    </submittedName>
</protein>
<dbReference type="AlphaFoldDB" id="A0A1J5QLD0"/>
<gene>
    <name evidence="1" type="ORF">GALL_339390</name>
</gene>
<organism evidence="1">
    <name type="scientific">mine drainage metagenome</name>
    <dbReference type="NCBI Taxonomy" id="410659"/>
    <lineage>
        <taxon>unclassified sequences</taxon>
        <taxon>metagenomes</taxon>
        <taxon>ecological metagenomes</taxon>
    </lineage>
</organism>
<dbReference type="EMBL" id="MLJW01000633">
    <property type="protein sequence ID" value="OIQ84248.1"/>
    <property type="molecule type" value="Genomic_DNA"/>
</dbReference>
<proteinExistence type="predicted"/>
<name>A0A1J5QLD0_9ZZZZ</name>
<comment type="caution">
    <text evidence="1">The sequence shown here is derived from an EMBL/GenBank/DDBJ whole genome shotgun (WGS) entry which is preliminary data.</text>
</comment>
<reference evidence="1" key="1">
    <citation type="submission" date="2016-10" db="EMBL/GenBank/DDBJ databases">
        <title>Sequence of Gallionella enrichment culture.</title>
        <authorList>
            <person name="Poehlein A."/>
            <person name="Muehling M."/>
            <person name="Daniel R."/>
        </authorList>
    </citation>
    <scope>NUCLEOTIDE SEQUENCE</scope>
</reference>
<evidence type="ECO:0000313" key="1">
    <source>
        <dbReference type="EMBL" id="OIQ84248.1"/>
    </source>
</evidence>
<accession>A0A1J5QLD0</accession>